<evidence type="ECO:0000256" key="2">
    <source>
        <dbReference type="ARBA" id="ARBA00022729"/>
    </source>
</evidence>
<dbReference type="PATRIC" id="fig|1423726.3.peg.1299"/>
<keyword evidence="3" id="KW-0274">FAD</keyword>
<evidence type="ECO:0000256" key="4">
    <source>
        <dbReference type="ARBA" id="ARBA00022857"/>
    </source>
</evidence>
<dbReference type="Gene3D" id="3.90.660.50">
    <property type="match status" value="1"/>
</dbReference>
<evidence type="ECO:0000256" key="5">
    <source>
        <dbReference type="ARBA" id="ARBA00023027"/>
    </source>
</evidence>
<dbReference type="SUPFAM" id="SSF51905">
    <property type="entry name" value="FAD/NAD(P)-binding domain"/>
    <property type="match status" value="1"/>
</dbReference>
<sequence length="511" mass="56298">MATYDVIVVGAGNGGLAAAATAAKKGLKTLLIERHNLPGGAATSFTRGRFEFEPALHELSSYGPKTQPGNIRQLFDWLGLKVKLHPVPDVYRMINTGADHFDAKMPAGRQAFIDQMEHLVPGSRASVTAFFNIAGEGLLALRELQAAPEQIDWQALDQKYPHFLLYGTQPYQQVLATLGIPKKAQSIMMAYWCYMGIPGDEFEFAYFSTMLAAYVMLDAYVPENRSHELSTALVQVVLDHGGDAWFNTEVTALTVDQGRVTGVQIGDRKITAKQVICDIMPHMVYQKMLPATAVPKQALQLAHARQIGTSGFLVYFGLNRSPEELGIEDYSVFMADTADSRQQFAEMDNRTHNNFTIMNCLNKVLPECSPAGTSILYATKLYRDRAWDDVTVDQYEKVKTQVAQEVITQYEQATGVHIQDAIEEIEIAAPATFARYLRSPGGDIYGYYGQPWDQLLGRTAGFKAEDESIPGLHFCGGAGFLLDGYSSAYQSGYIAAKIVSDEIVKEGVTHG</sequence>
<evidence type="ECO:0000313" key="7">
    <source>
        <dbReference type="Proteomes" id="UP000051461"/>
    </source>
</evidence>
<dbReference type="AlphaFoldDB" id="A0A0R1GGN9"/>
<dbReference type="InterPro" id="IPR036188">
    <property type="entry name" value="FAD/NAD-bd_sf"/>
</dbReference>
<dbReference type="RefSeq" id="WP_057905421.1">
    <property type="nucleotide sequence ID" value="NZ_AZDA01000117.1"/>
</dbReference>
<accession>A0A0R1GGN9</accession>
<dbReference type="PANTHER" id="PTHR46091">
    <property type="entry name" value="BLR7054 PROTEIN"/>
    <property type="match status" value="1"/>
</dbReference>
<keyword evidence="4" id="KW-0521">NADP</keyword>
<evidence type="ECO:0000256" key="1">
    <source>
        <dbReference type="ARBA" id="ARBA00022630"/>
    </source>
</evidence>
<reference evidence="6 7" key="1">
    <citation type="journal article" date="2015" name="Genome Announc.">
        <title>Expanding the biotechnology potential of lactobacilli through comparative genomics of 213 strains and associated genera.</title>
        <authorList>
            <person name="Sun Z."/>
            <person name="Harris H.M."/>
            <person name="McCann A."/>
            <person name="Guo C."/>
            <person name="Argimon S."/>
            <person name="Zhang W."/>
            <person name="Yang X."/>
            <person name="Jeffery I.B."/>
            <person name="Cooney J.C."/>
            <person name="Kagawa T.F."/>
            <person name="Liu W."/>
            <person name="Song Y."/>
            <person name="Salvetti E."/>
            <person name="Wrobel A."/>
            <person name="Rasinkangas P."/>
            <person name="Parkhill J."/>
            <person name="Rea M.C."/>
            <person name="O'Sullivan O."/>
            <person name="Ritari J."/>
            <person name="Douillard F.P."/>
            <person name="Paul Ross R."/>
            <person name="Yang R."/>
            <person name="Briner A.E."/>
            <person name="Felis G.E."/>
            <person name="de Vos W.M."/>
            <person name="Barrangou R."/>
            <person name="Klaenhammer T.R."/>
            <person name="Caufield P.W."/>
            <person name="Cui Y."/>
            <person name="Zhang H."/>
            <person name="O'Toole P.W."/>
        </authorList>
    </citation>
    <scope>NUCLEOTIDE SEQUENCE [LARGE SCALE GENOMIC DNA]</scope>
    <source>
        <strain evidence="6 7">DSM 20003</strain>
    </source>
</reference>
<dbReference type="STRING" id="1423726.FC07_GL001251"/>
<keyword evidence="2" id="KW-0732">Signal</keyword>
<name>A0A0R1GGN9_9LACO</name>
<dbReference type="Gene3D" id="3.50.50.60">
    <property type="entry name" value="FAD/NAD(P)-binding domain"/>
    <property type="match status" value="2"/>
</dbReference>
<dbReference type="EMBL" id="AZDA01000117">
    <property type="protein sequence ID" value="KRK33326.1"/>
    <property type="molecule type" value="Genomic_DNA"/>
</dbReference>
<protein>
    <submittedName>
        <fullName evidence="6">GDP dissociation inhibitor</fullName>
    </submittedName>
</protein>
<dbReference type="Proteomes" id="UP000051461">
    <property type="component" value="Unassembled WGS sequence"/>
</dbReference>
<gene>
    <name evidence="6" type="ORF">FC07_GL001251</name>
</gene>
<keyword evidence="5" id="KW-0520">NAD</keyword>
<dbReference type="Pfam" id="PF12831">
    <property type="entry name" value="FAD_oxidored"/>
    <property type="match status" value="1"/>
</dbReference>
<dbReference type="PANTHER" id="PTHR46091:SF3">
    <property type="entry name" value="AMINE OXIDASE DOMAIN-CONTAINING PROTEIN"/>
    <property type="match status" value="1"/>
</dbReference>
<proteinExistence type="predicted"/>
<evidence type="ECO:0000256" key="3">
    <source>
        <dbReference type="ARBA" id="ARBA00022827"/>
    </source>
</evidence>
<keyword evidence="7" id="KW-1185">Reference proteome</keyword>
<dbReference type="OrthoDB" id="9773233at2"/>
<keyword evidence="1" id="KW-0285">Flavoprotein</keyword>
<comment type="caution">
    <text evidence="6">The sequence shown here is derived from an EMBL/GenBank/DDBJ whole genome shotgun (WGS) entry which is preliminary data.</text>
</comment>
<organism evidence="6 7">
    <name type="scientific">Loigolactobacillus bifermentans DSM 20003</name>
    <dbReference type="NCBI Taxonomy" id="1423726"/>
    <lineage>
        <taxon>Bacteria</taxon>
        <taxon>Bacillati</taxon>
        <taxon>Bacillota</taxon>
        <taxon>Bacilli</taxon>
        <taxon>Lactobacillales</taxon>
        <taxon>Lactobacillaceae</taxon>
        <taxon>Loigolactobacillus</taxon>
    </lineage>
</organism>
<dbReference type="InterPro" id="IPR052206">
    <property type="entry name" value="Retinol_saturase"/>
</dbReference>
<evidence type="ECO:0000313" key="6">
    <source>
        <dbReference type="EMBL" id="KRK33326.1"/>
    </source>
</evidence>